<dbReference type="PANTHER" id="PTHR30520">
    <property type="entry name" value="FORMATE TRANSPORTER-RELATED"/>
    <property type="match status" value="1"/>
</dbReference>
<dbReference type="InterPro" id="IPR000292">
    <property type="entry name" value="For/NO2_transpt"/>
</dbReference>
<evidence type="ECO:0000313" key="7">
    <source>
        <dbReference type="Proteomes" id="UP001310022"/>
    </source>
</evidence>
<dbReference type="InterPro" id="IPR023271">
    <property type="entry name" value="Aquaporin-like"/>
</dbReference>
<dbReference type="RefSeq" id="WP_338236163.1">
    <property type="nucleotide sequence ID" value="NZ_BQKE01000001.1"/>
</dbReference>
<proteinExistence type="predicted"/>
<dbReference type="AlphaFoldDB" id="A0AAN5AJ03"/>
<comment type="subcellular location">
    <subcellularLocation>
        <location evidence="1">Membrane</location>
        <topology evidence="1">Multi-pass membrane protein</topology>
    </subcellularLocation>
</comment>
<sequence>MNKKNRDNALVEKKDQPKPLDQILDEQIEMSLHEFNRSSIGLLLSAFSAGLEIGFSFLLMGLVYTMLGYDADPVTVKVFLALCYPLGFLFVILGRSELFTEHTALAMLPVLKKEVGIRQLFSLWGLVYAGNLVGGFLFSFIIVHYGPEIGFLDAWVFGEIAHHLVDYPMSTIFMSAIFAGWLMGLLGWLLTSSRDTISRIFIIFLITTVIGLAGFHHCIVGSIEVFSGVLSGAISLGHYFNFQISATFGNILGGAFFVSLLKYSHVRA</sequence>
<reference evidence="6 7" key="1">
    <citation type="submission" date="2021-12" db="EMBL/GenBank/DDBJ databases">
        <title>Genome sequencing of bacteria with rrn-lacking chromosome and rrn-plasmid.</title>
        <authorList>
            <person name="Anda M."/>
            <person name="Iwasaki W."/>
        </authorList>
    </citation>
    <scope>NUCLEOTIDE SEQUENCE [LARGE SCALE GENOMIC DNA]</scope>
    <source>
        <strain evidence="6 7">NBRC 15940</strain>
    </source>
</reference>
<gene>
    <name evidence="6" type="ORF">PEDI_09540</name>
</gene>
<dbReference type="PANTHER" id="PTHR30520:SF2">
    <property type="entry name" value="INNER MEMBRANE PROTEIN YFDC"/>
    <property type="match status" value="1"/>
</dbReference>
<keyword evidence="3 5" id="KW-1133">Transmembrane helix</keyword>
<evidence type="ECO:0000256" key="5">
    <source>
        <dbReference type="SAM" id="Phobius"/>
    </source>
</evidence>
<evidence type="ECO:0000256" key="1">
    <source>
        <dbReference type="ARBA" id="ARBA00004141"/>
    </source>
</evidence>
<evidence type="ECO:0000256" key="4">
    <source>
        <dbReference type="ARBA" id="ARBA00023136"/>
    </source>
</evidence>
<keyword evidence="2 5" id="KW-0812">Transmembrane</keyword>
<dbReference type="Pfam" id="PF01226">
    <property type="entry name" value="Form_Nir_trans"/>
    <property type="match status" value="1"/>
</dbReference>
<dbReference type="GO" id="GO:0005886">
    <property type="term" value="C:plasma membrane"/>
    <property type="evidence" value="ECO:0007669"/>
    <property type="project" value="TreeGrafter"/>
</dbReference>
<keyword evidence="4 5" id="KW-0472">Membrane</keyword>
<evidence type="ECO:0000313" key="6">
    <source>
        <dbReference type="EMBL" id="GJM60402.1"/>
    </source>
</evidence>
<dbReference type="EMBL" id="BQKE01000001">
    <property type="protein sequence ID" value="GJM60402.1"/>
    <property type="molecule type" value="Genomic_DNA"/>
</dbReference>
<organism evidence="6 7">
    <name type="scientific">Persicobacter diffluens</name>
    <dbReference type="NCBI Taxonomy" id="981"/>
    <lineage>
        <taxon>Bacteria</taxon>
        <taxon>Pseudomonadati</taxon>
        <taxon>Bacteroidota</taxon>
        <taxon>Cytophagia</taxon>
        <taxon>Cytophagales</taxon>
        <taxon>Persicobacteraceae</taxon>
        <taxon>Persicobacter</taxon>
    </lineage>
</organism>
<accession>A0AAN5AJ03</accession>
<name>A0AAN5AJ03_9BACT</name>
<protein>
    <submittedName>
        <fullName evidence="6">Membrane protein</fullName>
    </submittedName>
</protein>
<feature type="transmembrane region" description="Helical" evidence="5">
    <location>
        <begin position="167"/>
        <end position="189"/>
    </location>
</feature>
<dbReference type="Gene3D" id="1.20.1080.10">
    <property type="entry name" value="Glycerol uptake facilitator protein"/>
    <property type="match status" value="1"/>
</dbReference>
<feature type="transmembrane region" description="Helical" evidence="5">
    <location>
        <begin position="120"/>
        <end position="147"/>
    </location>
</feature>
<feature type="transmembrane region" description="Helical" evidence="5">
    <location>
        <begin position="242"/>
        <end position="261"/>
    </location>
</feature>
<dbReference type="Proteomes" id="UP001310022">
    <property type="component" value="Unassembled WGS sequence"/>
</dbReference>
<evidence type="ECO:0000256" key="2">
    <source>
        <dbReference type="ARBA" id="ARBA00022692"/>
    </source>
</evidence>
<comment type="caution">
    <text evidence="6">The sequence shown here is derived from an EMBL/GenBank/DDBJ whole genome shotgun (WGS) entry which is preliminary data.</text>
</comment>
<feature type="transmembrane region" description="Helical" evidence="5">
    <location>
        <begin position="40"/>
        <end position="66"/>
    </location>
</feature>
<feature type="transmembrane region" description="Helical" evidence="5">
    <location>
        <begin position="201"/>
        <end position="222"/>
    </location>
</feature>
<keyword evidence="7" id="KW-1185">Reference proteome</keyword>
<evidence type="ECO:0000256" key="3">
    <source>
        <dbReference type="ARBA" id="ARBA00022989"/>
    </source>
</evidence>
<dbReference type="GO" id="GO:0015499">
    <property type="term" value="F:formate transmembrane transporter activity"/>
    <property type="evidence" value="ECO:0007669"/>
    <property type="project" value="TreeGrafter"/>
</dbReference>
<feature type="transmembrane region" description="Helical" evidence="5">
    <location>
        <begin position="78"/>
        <end position="99"/>
    </location>
</feature>